<dbReference type="GO" id="GO:0045947">
    <property type="term" value="P:negative regulation of translational initiation"/>
    <property type="evidence" value="ECO:0007669"/>
    <property type="project" value="UniProtKB-UniRule"/>
</dbReference>
<comment type="function">
    <text evidence="4">A translational regulator that binds mRNA to regulate translation initiation and/or mRNA stability. Usually binds in the 5'-UTR at or near the Shine-Dalgarno sequence preventing ribosome-binding, thus repressing translation. Its main target seems to be the major flagellin gene, while its function is anatagonized by FliW.</text>
</comment>
<keyword evidence="4" id="KW-1005">Bacterial flagellum biogenesis</keyword>
<dbReference type="AlphaFoldDB" id="A0A3R9YD50"/>
<keyword evidence="4" id="KW-0678">Repressor</keyword>
<evidence type="ECO:0000256" key="2">
    <source>
        <dbReference type="ARBA" id="ARBA00022845"/>
    </source>
</evidence>
<sequence>MLYLTRKIDESIIINNDINITIIEINKNSVKLGIETPKSSTVLRKEVHDVIVKENMEALLYFDENSDKKVEQDDINE</sequence>
<keyword evidence="2 4" id="KW-0810">Translation regulation</keyword>
<keyword evidence="3 4" id="KW-0694">RNA-binding</keyword>
<comment type="subcellular location">
    <subcellularLocation>
        <location evidence="4">Cytoplasm</location>
    </subcellularLocation>
</comment>
<dbReference type="PANTHER" id="PTHR34984">
    <property type="entry name" value="CARBON STORAGE REGULATOR"/>
    <property type="match status" value="1"/>
</dbReference>
<gene>
    <name evidence="4 5" type="primary">csrA</name>
    <name evidence="5" type="ORF">EIC27_00905</name>
</gene>
<dbReference type="NCBIfam" id="TIGR00202">
    <property type="entry name" value="csrA"/>
    <property type="match status" value="1"/>
</dbReference>
<dbReference type="PROSITE" id="PS00018">
    <property type="entry name" value="EF_HAND_1"/>
    <property type="match status" value="1"/>
</dbReference>
<dbReference type="InterPro" id="IPR003751">
    <property type="entry name" value="CsrA"/>
</dbReference>
<dbReference type="HAMAP" id="MF_00167">
    <property type="entry name" value="CsrA"/>
    <property type="match status" value="1"/>
</dbReference>
<evidence type="ECO:0000313" key="6">
    <source>
        <dbReference type="Proteomes" id="UP000279470"/>
    </source>
</evidence>
<keyword evidence="1 4" id="KW-0963">Cytoplasm</keyword>
<dbReference type="InterPro" id="IPR018247">
    <property type="entry name" value="EF_Hand_1_Ca_BS"/>
</dbReference>
<dbReference type="PANTHER" id="PTHR34984:SF1">
    <property type="entry name" value="CARBON STORAGE REGULATOR"/>
    <property type="match status" value="1"/>
</dbReference>
<dbReference type="InterPro" id="IPR036107">
    <property type="entry name" value="CsrA_sf"/>
</dbReference>
<dbReference type="Gene3D" id="2.60.40.4380">
    <property type="entry name" value="Translational regulator CsrA"/>
    <property type="match status" value="1"/>
</dbReference>
<keyword evidence="6" id="KW-1185">Reference proteome</keyword>
<dbReference type="GO" id="GO:0048027">
    <property type="term" value="F:mRNA 5'-UTR binding"/>
    <property type="evidence" value="ECO:0007669"/>
    <property type="project" value="UniProtKB-UniRule"/>
</dbReference>
<dbReference type="Pfam" id="PF02599">
    <property type="entry name" value="CsrA"/>
    <property type="match status" value="1"/>
</dbReference>
<accession>A0A3R9YD50</accession>
<dbReference type="GO" id="GO:0044781">
    <property type="term" value="P:bacterial-type flagellum organization"/>
    <property type="evidence" value="ECO:0007669"/>
    <property type="project" value="UniProtKB-KW"/>
</dbReference>
<dbReference type="EMBL" id="RXFM01000007">
    <property type="protein sequence ID" value="RST71307.1"/>
    <property type="molecule type" value="Genomic_DNA"/>
</dbReference>
<comment type="caution">
    <text evidence="5">The sequence shown here is derived from an EMBL/GenBank/DDBJ whole genome shotgun (WGS) entry which is preliminary data.</text>
</comment>
<dbReference type="GO" id="GO:0006402">
    <property type="term" value="P:mRNA catabolic process"/>
    <property type="evidence" value="ECO:0007669"/>
    <property type="project" value="InterPro"/>
</dbReference>
<evidence type="ECO:0000256" key="1">
    <source>
        <dbReference type="ARBA" id="ARBA00022490"/>
    </source>
</evidence>
<evidence type="ECO:0000313" key="5">
    <source>
        <dbReference type="EMBL" id="RST71307.1"/>
    </source>
</evidence>
<dbReference type="GO" id="GO:0005829">
    <property type="term" value="C:cytosol"/>
    <property type="evidence" value="ECO:0007669"/>
    <property type="project" value="TreeGrafter"/>
</dbReference>
<proteinExistence type="inferred from homology"/>
<dbReference type="SUPFAM" id="SSF117130">
    <property type="entry name" value="CsrA-like"/>
    <property type="match status" value="1"/>
</dbReference>
<dbReference type="Proteomes" id="UP000279470">
    <property type="component" value="Unassembled WGS sequence"/>
</dbReference>
<dbReference type="GO" id="GO:1902208">
    <property type="term" value="P:regulation of bacterial-type flagellum assembly"/>
    <property type="evidence" value="ECO:0007669"/>
    <property type="project" value="UniProtKB-UniRule"/>
</dbReference>
<comment type="similarity">
    <text evidence="4">Belongs to the CsrA/RsmA family.</text>
</comment>
<name>A0A3R9YD50_9RICK</name>
<comment type="subunit">
    <text evidence="4">Homodimer; the beta-strands of each monomer intercalate to form a hydrophobic core, while the alpha-helices form wings that extend away from the core.</text>
</comment>
<dbReference type="RefSeq" id="WP_126044284.1">
    <property type="nucleotide sequence ID" value="NZ_RXFM01000007.1"/>
</dbReference>
<organism evidence="5 6">
    <name type="scientific">Candidatus Aquarickettsia rohweri</name>
    <dbReference type="NCBI Taxonomy" id="2602574"/>
    <lineage>
        <taxon>Bacteria</taxon>
        <taxon>Pseudomonadati</taxon>
        <taxon>Pseudomonadota</taxon>
        <taxon>Alphaproteobacteria</taxon>
        <taxon>Rickettsiales</taxon>
        <taxon>Candidatus Midichloriaceae</taxon>
        <taxon>Candidatus Aquarickettsia</taxon>
    </lineage>
</organism>
<evidence type="ECO:0000256" key="4">
    <source>
        <dbReference type="HAMAP-Rule" id="MF_00167"/>
    </source>
</evidence>
<dbReference type="GO" id="GO:0006109">
    <property type="term" value="P:regulation of carbohydrate metabolic process"/>
    <property type="evidence" value="ECO:0007669"/>
    <property type="project" value="InterPro"/>
</dbReference>
<evidence type="ECO:0000256" key="3">
    <source>
        <dbReference type="ARBA" id="ARBA00022884"/>
    </source>
</evidence>
<protein>
    <recommendedName>
        <fullName evidence="4">Translational regulator CsrA</fullName>
    </recommendedName>
</protein>
<reference evidence="6" key="1">
    <citation type="submission" date="2018-11" db="EMBL/GenBank/DDBJ databases">
        <title>Phylogenetic, genomic, and biogeographic characterization of a novel and ubiquitous marine invertebrate-associated Rickettsiales parasite, Candidatus Marinoinvertebrata rohwerii, gen. nov., sp. nov.</title>
        <authorList>
            <person name="Klinges J.G."/>
            <person name="Rosales S.M."/>
            <person name="Mcminds R."/>
            <person name="Shaver E.C."/>
            <person name="Shantz A."/>
            <person name="Peters E.C."/>
            <person name="Burkepile D.E."/>
            <person name="Silliman B.R."/>
            <person name="Vega Thurber R.L."/>
        </authorList>
    </citation>
    <scope>NUCLEOTIDE SEQUENCE [LARGE SCALE GENOMIC DNA]</scope>
    <source>
        <strain evidence="6">a_cerv_44</strain>
    </source>
</reference>
<dbReference type="OrthoDB" id="9809061at2"/>